<evidence type="ECO:0000259" key="1">
    <source>
        <dbReference type="Pfam" id="PF07883"/>
    </source>
</evidence>
<dbReference type="Proteomes" id="UP000034076">
    <property type="component" value="Unassembled WGS sequence"/>
</dbReference>
<dbReference type="RefSeq" id="WP_052740113.1">
    <property type="nucleotide sequence ID" value="NZ_LAYJ01000029.1"/>
</dbReference>
<dbReference type="Pfam" id="PF07883">
    <property type="entry name" value="Cupin_2"/>
    <property type="match status" value="1"/>
</dbReference>
<dbReference type="InterPro" id="IPR014710">
    <property type="entry name" value="RmlC-like_jellyroll"/>
</dbReference>
<gene>
    <name evidence="2" type="ORF">CHK_0225</name>
</gene>
<dbReference type="InterPro" id="IPR013096">
    <property type="entry name" value="Cupin_2"/>
</dbReference>
<dbReference type="Gene3D" id="2.60.120.10">
    <property type="entry name" value="Jelly Rolls"/>
    <property type="match status" value="1"/>
</dbReference>
<name>A0A0M2NPJ3_9FIRM</name>
<dbReference type="STRING" id="270498.CHK_0225"/>
<dbReference type="CDD" id="cd02208">
    <property type="entry name" value="cupin_RmlC-like"/>
    <property type="match status" value="1"/>
</dbReference>
<accession>A0A0M2NPJ3</accession>
<feature type="domain" description="Cupin type-2" evidence="1">
    <location>
        <begin position="35"/>
        <end position="104"/>
    </location>
</feature>
<dbReference type="SUPFAM" id="SSF51182">
    <property type="entry name" value="RmlC-like cupins"/>
    <property type="match status" value="1"/>
</dbReference>
<protein>
    <recommendedName>
        <fullName evidence="1">Cupin type-2 domain-containing protein</fullName>
    </recommendedName>
</protein>
<evidence type="ECO:0000313" key="3">
    <source>
        <dbReference type="Proteomes" id="UP000034076"/>
    </source>
</evidence>
<proteinExistence type="predicted"/>
<reference evidence="2 3" key="1">
    <citation type="submission" date="2015-04" db="EMBL/GenBank/DDBJ databases">
        <title>Draft genome sequence of bacteremic isolate Catabacter hongkongensis type strain HKU16T.</title>
        <authorList>
            <person name="Lau S.K."/>
            <person name="Teng J.L."/>
            <person name="Huang Y."/>
            <person name="Curreem S.O."/>
            <person name="Tsui S.K."/>
            <person name="Woo P.C."/>
        </authorList>
    </citation>
    <scope>NUCLEOTIDE SEQUENCE [LARGE SCALE GENOMIC DNA]</scope>
    <source>
        <strain evidence="2 3">HKU16</strain>
    </source>
</reference>
<keyword evidence="3" id="KW-1185">Reference proteome</keyword>
<dbReference type="EMBL" id="LAYJ01000029">
    <property type="protein sequence ID" value="KKI52317.1"/>
    <property type="molecule type" value="Genomic_DNA"/>
</dbReference>
<dbReference type="AlphaFoldDB" id="A0A0M2NPJ3"/>
<organism evidence="2 3">
    <name type="scientific">Christensenella hongkongensis</name>
    <dbReference type="NCBI Taxonomy" id="270498"/>
    <lineage>
        <taxon>Bacteria</taxon>
        <taxon>Bacillati</taxon>
        <taxon>Bacillota</taxon>
        <taxon>Clostridia</taxon>
        <taxon>Christensenellales</taxon>
        <taxon>Christensenellaceae</taxon>
        <taxon>Christensenella</taxon>
    </lineage>
</organism>
<comment type="caution">
    <text evidence="2">The sequence shown here is derived from an EMBL/GenBank/DDBJ whole genome shotgun (WGS) entry which is preliminary data.</text>
</comment>
<evidence type="ECO:0000313" key="2">
    <source>
        <dbReference type="EMBL" id="KKI52317.1"/>
    </source>
</evidence>
<dbReference type="InterPro" id="IPR011051">
    <property type="entry name" value="RmlC_Cupin_sf"/>
</dbReference>
<dbReference type="OrthoDB" id="9794183at2"/>
<sequence>MQYGIPIPVSSVKADEFGDAQLYACGETDQLSFGVLELPVGKTAGYDAGHKNADEIFYVISGEAVLTYPTTEETVHLKTDDFTLVHRDIPHIVSNPGDGALKFLYATCATRD</sequence>